<evidence type="ECO:0000256" key="1">
    <source>
        <dbReference type="ARBA" id="ARBA00004496"/>
    </source>
</evidence>
<comment type="subcellular location">
    <subcellularLocation>
        <location evidence="1">Cytoplasm</location>
    </subcellularLocation>
</comment>
<gene>
    <name evidence="9" type="ORF">C7M84_018801</name>
</gene>
<dbReference type="InterPro" id="IPR041679">
    <property type="entry name" value="DNA2/NAM7-like_C"/>
</dbReference>
<dbReference type="STRING" id="6689.A0A423SGM6"/>
<keyword evidence="4" id="KW-0677">Repeat</keyword>
<keyword evidence="7" id="KW-0391">Immunity</keyword>
<evidence type="ECO:0000256" key="4">
    <source>
        <dbReference type="ARBA" id="ARBA00022737"/>
    </source>
</evidence>
<evidence type="ECO:0000256" key="6">
    <source>
        <dbReference type="ARBA" id="ARBA00022833"/>
    </source>
</evidence>
<dbReference type="InterPro" id="IPR047187">
    <property type="entry name" value="SF1_C_Upf1"/>
</dbReference>
<dbReference type="InterPro" id="IPR027417">
    <property type="entry name" value="P-loop_NTPase"/>
</dbReference>
<keyword evidence="2" id="KW-0963">Cytoplasm</keyword>
<evidence type="ECO:0000256" key="7">
    <source>
        <dbReference type="ARBA" id="ARBA00022859"/>
    </source>
</evidence>
<accession>A0A423SGM6</accession>
<dbReference type="FunFam" id="3.40.50.300:FF:000742">
    <property type="entry name" value="NFX1-type zinc finger-containing protein 1"/>
    <property type="match status" value="1"/>
</dbReference>
<dbReference type="PROSITE" id="PS51981">
    <property type="entry name" value="ZF_RZ"/>
    <property type="match status" value="1"/>
</dbReference>
<dbReference type="GO" id="GO:0002376">
    <property type="term" value="P:immune system process"/>
    <property type="evidence" value="ECO:0007669"/>
    <property type="project" value="UniProtKB-KW"/>
</dbReference>
<dbReference type="InterPro" id="IPR000967">
    <property type="entry name" value="Znf_NFX1"/>
</dbReference>
<evidence type="ECO:0000256" key="5">
    <source>
        <dbReference type="ARBA" id="ARBA00022771"/>
    </source>
</evidence>
<sequence>MRPEISSLLVPSIYPHLKNHPSVAEYPRIKGVTASLFFINHNHHEDKVSFVLRAVEGIADDNNSRQNTFEGELIMALCRHLILQGYNSDKITVLTPYSGQFFVLKKLQRKHHVCQGVHICIVDNFQGEENDIILLSLVRSNEKGQVGFLRKENRVCVALSRAKHGLYIAGNMDQLTASTDLWTKIKEDLTRNKAIGNALTLRCENHPEQRTSVSSGDDFLEKCPEGGCLKACSTLLPACNHRCPKICHMTEQDHKNVKCPQPCPKMCKRNHCCQQKCGEACRPCAVLINKTLPCGHTHKVKCHEYERKDFLCPNVVPKQLPHCKHEVEMQCHRNPATFPCPIPCDTRLECGHQCPQKCHTTSDPDHLEFKCEQPCTRTPEGCGKAHRCQKPCWEKCGPCMEYVKKIKECGHRHTTNCYVKTEDIFCKHDCRKLLPCQHPCPRRCSEECGGCKIKVKKIVPDCRHEIQVECSQPPLKSSCKNRCILTLPCSHPCRALCCEACTKECQVLVKTKNVCPRGHDIKMPCYLQDRSGKEAWAFCSEPCGEVLDCDHPCGGQCGSCLYGRLHIACAKKCERTLPCGHVCKADCSAECPPCTDACPLKCKHSRCRKKCGEPCTNCQEKCLRSCQHQTCEALCSRKCSVPPCKKPCPKRLRCGHPCVGYCGDPCPPLCRICDKDTLTEILFGSEDEEDARFVLLEDCRHVIEADGLENWLSGDDGEISMKKCPRCQSPIYNNRRFHDLILKGYENIRELKCKYYTEKPVIQQQDIEQILSGASTYADFHEEVRQIRKSIRQDPLNRASKKIKYLSDSELVLFKFQASVLERLSELLNQHPDLRRPLKLEAEFLLKRVMSQKLRISRQMMEEITCELQRLVLLPAYWKVLERFRQTKVEALDRIRNRLARYFHPCRKFDSRTEGKVRGLLNESKKFIGSLGISEEERLQIVGAVGLKQGHWYKCPNGHIYCIGECGGAMVESKCPECGETIGGRNHALRDGNAHAGEMDGSRFAAWSDQANMANYVFE</sequence>
<dbReference type="OrthoDB" id="2423195at2759"/>
<dbReference type="Pfam" id="PF20173">
    <property type="entry name" value="ZnF_RZ-type"/>
    <property type="match status" value="1"/>
</dbReference>
<evidence type="ECO:0000256" key="2">
    <source>
        <dbReference type="ARBA" id="ARBA00022490"/>
    </source>
</evidence>
<dbReference type="InterPro" id="IPR046439">
    <property type="entry name" value="ZF_RZ_dom"/>
</dbReference>
<protein>
    <submittedName>
        <fullName evidence="9">NFX1-type zinc finger-containing protein 1</fullName>
    </submittedName>
</protein>
<dbReference type="CDD" id="cd18808">
    <property type="entry name" value="SF1_C_Upf1"/>
    <property type="match status" value="1"/>
</dbReference>
<evidence type="ECO:0000259" key="8">
    <source>
        <dbReference type="PROSITE" id="PS51981"/>
    </source>
</evidence>
<organism evidence="9 10">
    <name type="scientific">Penaeus vannamei</name>
    <name type="common">Whiteleg shrimp</name>
    <name type="synonym">Litopenaeus vannamei</name>
    <dbReference type="NCBI Taxonomy" id="6689"/>
    <lineage>
        <taxon>Eukaryota</taxon>
        <taxon>Metazoa</taxon>
        <taxon>Ecdysozoa</taxon>
        <taxon>Arthropoda</taxon>
        <taxon>Crustacea</taxon>
        <taxon>Multicrustacea</taxon>
        <taxon>Malacostraca</taxon>
        <taxon>Eumalacostraca</taxon>
        <taxon>Eucarida</taxon>
        <taxon>Decapoda</taxon>
        <taxon>Dendrobranchiata</taxon>
        <taxon>Penaeoidea</taxon>
        <taxon>Penaeidae</taxon>
        <taxon>Penaeus</taxon>
    </lineage>
</organism>
<evidence type="ECO:0000313" key="10">
    <source>
        <dbReference type="Proteomes" id="UP000283509"/>
    </source>
</evidence>
<keyword evidence="3" id="KW-0479">Metal-binding</keyword>
<comment type="caution">
    <text evidence="9">The sequence shown here is derived from an EMBL/GenBank/DDBJ whole genome shotgun (WGS) entry which is preliminary data.</text>
</comment>
<reference evidence="9 10" key="1">
    <citation type="submission" date="2018-04" db="EMBL/GenBank/DDBJ databases">
        <authorList>
            <person name="Zhang X."/>
            <person name="Yuan J."/>
            <person name="Li F."/>
            <person name="Xiang J."/>
        </authorList>
    </citation>
    <scope>NUCLEOTIDE SEQUENCE [LARGE SCALE GENOMIC DNA]</scope>
    <source>
        <tissue evidence="9">Muscle</tissue>
    </source>
</reference>
<dbReference type="GO" id="GO:0008270">
    <property type="term" value="F:zinc ion binding"/>
    <property type="evidence" value="ECO:0007669"/>
    <property type="project" value="UniProtKB-KW"/>
</dbReference>
<dbReference type="GO" id="GO:0031380">
    <property type="term" value="C:nuclear RNA-directed RNA polymerase complex"/>
    <property type="evidence" value="ECO:0007669"/>
    <property type="project" value="TreeGrafter"/>
</dbReference>
<dbReference type="Proteomes" id="UP000283509">
    <property type="component" value="Unassembled WGS sequence"/>
</dbReference>
<dbReference type="PANTHER" id="PTHR10887:SF341">
    <property type="entry name" value="NFX1-TYPE ZINC FINGER-CONTAINING PROTEIN 1"/>
    <property type="match status" value="1"/>
</dbReference>
<name>A0A423SGM6_PENVA</name>
<dbReference type="SMART" id="SM00438">
    <property type="entry name" value="ZnF_NFX"/>
    <property type="match status" value="7"/>
</dbReference>
<dbReference type="GO" id="GO:0005737">
    <property type="term" value="C:cytoplasm"/>
    <property type="evidence" value="ECO:0007669"/>
    <property type="project" value="UniProtKB-SubCell"/>
</dbReference>
<dbReference type="InterPro" id="IPR045055">
    <property type="entry name" value="DNA2/NAM7-like"/>
</dbReference>
<evidence type="ECO:0000313" key="9">
    <source>
        <dbReference type="EMBL" id="ROT63324.1"/>
    </source>
</evidence>
<keyword evidence="5" id="KW-0863">Zinc-finger</keyword>
<dbReference type="AlphaFoldDB" id="A0A423SGM6"/>
<dbReference type="EMBL" id="QCYY01003450">
    <property type="protein sequence ID" value="ROT63324.1"/>
    <property type="molecule type" value="Genomic_DNA"/>
</dbReference>
<dbReference type="Gene3D" id="3.40.50.300">
    <property type="entry name" value="P-loop containing nucleotide triphosphate hydrolases"/>
    <property type="match status" value="1"/>
</dbReference>
<proteinExistence type="predicted"/>
<keyword evidence="10" id="KW-1185">Reference proteome</keyword>
<evidence type="ECO:0000256" key="3">
    <source>
        <dbReference type="ARBA" id="ARBA00022723"/>
    </source>
</evidence>
<dbReference type="GO" id="GO:0031048">
    <property type="term" value="P:regulatory ncRNA-mediated heterochromatin formation"/>
    <property type="evidence" value="ECO:0007669"/>
    <property type="project" value="TreeGrafter"/>
</dbReference>
<dbReference type="PANTHER" id="PTHR10887">
    <property type="entry name" value="DNA2/NAM7 HELICASE FAMILY"/>
    <property type="match status" value="1"/>
</dbReference>
<feature type="domain" description="RZ-type" evidence="8">
    <location>
        <begin position="933"/>
        <end position="1002"/>
    </location>
</feature>
<reference evidence="9 10" key="2">
    <citation type="submission" date="2019-01" db="EMBL/GenBank/DDBJ databases">
        <title>The decoding of complex shrimp genome reveals the adaptation for benthos swimmer, frequently molting mechanism and breeding impact on genome.</title>
        <authorList>
            <person name="Sun Y."/>
            <person name="Gao Y."/>
            <person name="Yu Y."/>
        </authorList>
    </citation>
    <scope>NUCLEOTIDE SEQUENCE [LARGE SCALE GENOMIC DNA]</scope>
    <source>
        <tissue evidence="9">Muscle</tissue>
    </source>
</reference>
<dbReference type="SUPFAM" id="SSF52540">
    <property type="entry name" value="P-loop containing nucleoside triphosphate hydrolases"/>
    <property type="match status" value="1"/>
</dbReference>
<dbReference type="Pfam" id="PF13087">
    <property type="entry name" value="AAA_12"/>
    <property type="match status" value="1"/>
</dbReference>
<keyword evidence="6" id="KW-0862">Zinc</keyword>